<keyword evidence="1" id="KW-0472">Membrane</keyword>
<dbReference type="EMBL" id="LNYK01000001">
    <property type="protein sequence ID" value="KTD23212.1"/>
    <property type="molecule type" value="Genomic_DNA"/>
</dbReference>
<gene>
    <name evidence="2" type="ORF">Llon_0097</name>
</gene>
<keyword evidence="3" id="KW-1185">Reference proteome</keyword>
<comment type="caution">
    <text evidence="2">The sequence shown here is derived from an EMBL/GenBank/DDBJ whole genome shotgun (WGS) entry which is preliminary data.</text>
</comment>
<reference evidence="2 3" key="1">
    <citation type="submission" date="2015-11" db="EMBL/GenBank/DDBJ databases">
        <title>Genomic analysis of 38 Legionella species identifies large and diverse effector repertoires.</title>
        <authorList>
            <person name="Burstein D."/>
            <person name="Amaro F."/>
            <person name="Zusman T."/>
            <person name="Lifshitz Z."/>
            <person name="Cohen O."/>
            <person name="Gilbert J.A."/>
            <person name="Pupko T."/>
            <person name="Shuman H.A."/>
            <person name="Segal G."/>
        </authorList>
    </citation>
    <scope>NUCLEOTIDE SEQUENCE [LARGE SCALE GENOMIC DNA]</scope>
    <source>
        <strain evidence="2 3">ATCC 49505</strain>
    </source>
</reference>
<keyword evidence="1" id="KW-1133">Transmembrane helix</keyword>
<dbReference type="PATRIC" id="fig|45068.5.peg.103"/>
<sequence length="443" mass="50401">MKTRILNFYAALRASYWYIPLLMTVMAILLSIVAMQIDHYLSPTWLRKLGLFHYNNPEGARAFLTTIASSMITVAGVTFSMTILAVSFAASQIGPRLTSNFMRDRPNQITLGTFIATYVYCLMTLRNVLNTAEGGLFVTIGREAFVPQVSLLIAVILTFCSILVLIYFIHHIPESINMSNVIAKVGEDLNRQVGHLFPMNIGKECPDKNVDIQDTLHQHYDAIVSTTHGYIRILDGNSLIKTARNHQVILKLEVRPGSYVTEKTTLIHVYSKEKITDSLAGECISAFAFGHRRNQEQDILFLVNEMVEIIARALSPGVNDPFTAMTTIDWLQLFLEQASKTCEHSPYRYDKDDNLRLIIKPILFSEFCDMIFSRIQPYVSRDRNVTLHMMQMIVNIHAAIAEKTHQLVLVEHARALKNAAEECLPIKADRELVRLHYEKYFQV</sequence>
<dbReference type="OrthoDB" id="2955631at2"/>
<protein>
    <recommendedName>
        <fullName evidence="4">DUF2254 domain-containing protein</fullName>
    </recommendedName>
</protein>
<dbReference type="RefSeq" id="WP_058528116.1">
    <property type="nucleotide sequence ID" value="NZ_CAAAHZ010000005.1"/>
</dbReference>
<dbReference type="Pfam" id="PF10011">
    <property type="entry name" value="DUF2254"/>
    <property type="match status" value="1"/>
</dbReference>
<proteinExistence type="predicted"/>
<name>A0A0W0VSS2_9GAMM</name>
<keyword evidence="1" id="KW-0812">Transmembrane</keyword>
<feature type="transmembrane region" description="Helical" evidence="1">
    <location>
        <begin position="21"/>
        <end position="42"/>
    </location>
</feature>
<feature type="transmembrane region" description="Helical" evidence="1">
    <location>
        <begin position="109"/>
        <end position="129"/>
    </location>
</feature>
<dbReference type="InterPro" id="IPR018723">
    <property type="entry name" value="DUF2254_membrane"/>
</dbReference>
<dbReference type="Proteomes" id="UP000054997">
    <property type="component" value="Unassembled WGS sequence"/>
</dbReference>
<feature type="transmembrane region" description="Helical" evidence="1">
    <location>
        <begin position="149"/>
        <end position="169"/>
    </location>
</feature>
<dbReference type="STRING" id="45068.Llon_0097"/>
<evidence type="ECO:0000313" key="2">
    <source>
        <dbReference type="EMBL" id="KTD23212.1"/>
    </source>
</evidence>
<feature type="transmembrane region" description="Helical" evidence="1">
    <location>
        <begin position="62"/>
        <end position="88"/>
    </location>
</feature>
<accession>A0A0W0VSS2</accession>
<organism evidence="2 3">
    <name type="scientific">Legionella londiniensis</name>
    <dbReference type="NCBI Taxonomy" id="45068"/>
    <lineage>
        <taxon>Bacteria</taxon>
        <taxon>Pseudomonadati</taxon>
        <taxon>Pseudomonadota</taxon>
        <taxon>Gammaproteobacteria</taxon>
        <taxon>Legionellales</taxon>
        <taxon>Legionellaceae</taxon>
        <taxon>Legionella</taxon>
    </lineage>
</organism>
<evidence type="ECO:0000313" key="3">
    <source>
        <dbReference type="Proteomes" id="UP000054997"/>
    </source>
</evidence>
<dbReference type="AlphaFoldDB" id="A0A0W0VSS2"/>
<evidence type="ECO:0000256" key="1">
    <source>
        <dbReference type="SAM" id="Phobius"/>
    </source>
</evidence>
<evidence type="ECO:0008006" key="4">
    <source>
        <dbReference type="Google" id="ProtNLM"/>
    </source>
</evidence>